<comment type="caution">
    <text evidence="5">The sequence shown here is derived from an EMBL/GenBank/DDBJ whole genome shotgun (WGS) entry which is preliminary data.</text>
</comment>
<evidence type="ECO:0000256" key="4">
    <source>
        <dbReference type="PIRSR" id="PIRSR004846-1"/>
    </source>
</evidence>
<protein>
    <submittedName>
        <fullName evidence="5">Molybdate ABC transporter substrate-binding protein</fullName>
    </submittedName>
</protein>
<dbReference type="RefSeq" id="WP_138151963.1">
    <property type="nucleotide sequence ID" value="NZ_VANU01000002.1"/>
</dbReference>
<dbReference type="InterPro" id="IPR050682">
    <property type="entry name" value="ModA/WtpA"/>
</dbReference>
<evidence type="ECO:0000256" key="3">
    <source>
        <dbReference type="ARBA" id="ARBA00022729"/>
    </source>
</evidence>
<dbReference type="EMBL" id="VANU01000002">
    <property type="protein sequence ID" value="TLP39380.1"/>
    <property type="molecule type" value="Genomic_DNA"/>
</dbReference>
<evidence type="ECO:0000256" key="2">
    <source>
        <dbReference type="ARBA" id="ARBA00022723"/>
    </source>
</evidence>
<dbReference type="Pfam" id="PF13531">
    <property type="entry name" value="SBP_bac_11"/>
    <property type="match status" value="1"/>
</dbReference>
<evidence type="ECO:0000256" key="1">
    <source>
        <dbReference type="ARBA" id="ARBA00009175"/>
    </source>
</evidence>
<dbReference type="InterPro" id="IPR044084">
    <property type="entry name" value="AvModA-like_subst-bd"/>
</dbReference>
<dbReference type="PIRSF" id="PIRSF004846">
    <property type="entry name" value="ModA"/>
    <property type="match status" value="1"/>
</dbReference>
<dbReference type="PANTHER" id="PTHR30632">
    <property type="entry name" value="MOLYBDATE-BINDING PERIPLASMIC PROTEIN"/>
    <property type="match status" value="1"/>
</dbReference>
<proteinExistence type="inferred from homology"/>
<dbReference type="GO" id="GO:0046872">
    <property type="term" value="F:metal ion binding"/>
    <property type="evidence" value="ECO:0007669"/>
    <property type="project" value="UniProtKB-KW"/>
</dbReference>
<sequence>MKKVLIFVFLGLVSLYGEKINIAVAANVSYAIDDLIKEFNKTNPDTEVQVTLGSSGKLTAQIKNGAPYDLFMAANMKYPEALEKDGIAVTKPIVYAQGSLAILSAKKIDFSKGLELLKEDKIKKIAIANPKTAPYGKATVEALKNANIDVSKKFVYGESISQTVSYAITAADLGFIAKSSLYSSKMKKFEKNSNWVDVDPKLYTPINQGIVILSKAKSSKDTKAFYDFILGEKAKKIFKEFGYLVP</sequence>
<dbReference type="GO" id="GO:0030973">
    <property type="term" value="F:molybdate ion binding"/>
    <property type="evidence" value="ECO:0007669"/>
    <property type="project" value="InterPro"/>
</dbReference>
<dbReference type="AlphaFoldDB" id="A0A5R8Y3N4"/>
<keyword evidence="2 4" id="KW-0479">Metal-binding</keyword>
<feature type="binding site" evidence="4">
    <location>
        <position position="55"/>
    </location>
    <ligand>
        <name>molybdate</name>
        <dbReference type="ChEBI" id="CHEBI:36264"/>
    </ligand>
</feature>
<evidence type="ECO:0000313" key="5">
    <source>
        <dbReference type="EMBL" id="TLP39380.1"/>
    </source>
</evidence>
<dbReference type="Proteomes" id="UP000308901">
    <property type="component" value="Unassembled WGS sequence"/>
</dbReference>
<keyword evidence="3" id="KW-0732">Signal</keyword>
<dbReference type="Gene3D" id="3.40.190.10">
    <property type="entry name" value="Periplasmic binding protein-like II"/>
    <property type="match status" value="2"/>
</dbReference>
<dbReference type="GO" id="GO:0015689">
    <property type="term" value="P:molybdate ion transport"/>
    <property type="evidence" value="ECO:0007669"/>
    <property type="project" value="InterPro"/>
</dbReference>
<accession>A0A5R8Y3N4</accession>
<dbReference type="OrthoDB" id="9785015at2"/>
<dbReference type="CDD" id="cd13539">
    <property type="entry name" value="PBP2_AvModA"/>
    <property type="match status" value="1"/>
</dbReference>
<gene>
    <name evidence="5" type="primary">modA</name>
    <name evidence="5" type="ORF">FDK22_05780</name>
</gene>
<organism evidence="5 6">
    <name type="scientific">Arcobacter arenosus</name>
    <dbReference type="NCBI Taxonomy" id="2576037"/>
    <lineage>
        <taxon>Bacteria</taxon>
        <taxon>Pseudomonadati</taxon>
        <taxon>Campylobacterota</taxon>
        <taxon>Epsilonproteobacteria</taxon>
        <taxon>Campylobacterales</taxon>
        <taxon>Arcobacteraceae</taxon>
        <taxon>Arcobacter</taxon>
    </lineage>
</organism>
<keyword evidence="6" id="KW-1185">Reference proteome</keyword>
<keyword evidence="4" id="KW-0500">Molybdenum</keyword>
<name>A0A5R8Y3N4_9BACT</name>
<evidence type="ECO:0000313" key="6">
    <source>
        <dbReference type="Proteomes" id="UP000308901"/>
    </source>
</evidence>
<dbReference type="SUPFAM" id="SSF53850">
    <property type="entry name" value="Periplasmic binding protein-like II"/>
    <property type="match status" value="1"/>
</dbReference>
<reference evidence="5 6" key="1">
    <citation type="submission" date="2019-05" db="EMBL/GenBank/DDBJ databases">
        <title>Arcobacter sp. nov., isolated from sea sediment.</title>
        <authorList>
            <person name="Kim W."/>
        </authorList>
    </citation>
    <scope>NUCLEOTIDE SEQUENCE [LARGE SCALE GENOMIC DNA]</scope>
    <source>
        <strain evidence="5 6">CAU 1517</strain>
    </source>
</reference>
<dbReference type="NCBIfam" id="TIGR01256">
    <property type="entry name" value="modA"/>
    <property type="match status" value="1"/>
</dbReference>
<dbReference type="PANTHER" id="PTHR30632:SF14">
    <property type="entry name" value="TUNGSTATE_MOLYBDATE_CHROMATE-BINDING PROTEIN MODA"/>
    <property type="match status" value="1"/>
</dbReference>
<feature type="binding site" evidence="4">
    <location>
        <position position="160"/>
    </location>
    <ligand>
        <name>molybdate</name>
        <dbReference type="ChEBI" id="CHEBI:36264"/>
    </ligand>
</feature>
<comment type="similarity">
    <text evidence="1">Belongs to the bacterial solute-binding protein ModA family.</text>
</comment>
<dbReference type="InterPro" id="IPR005950">
    <property type="entry name" value="ModA"/>
</dbReference>